<dbReference type="InterPro" id="IPR023302">
    <property type="entry name" value="Pept_S9A_N"/>
</dbReference>
<dbReference type="Pfam" id="PF00326">
    <property type="entry name" value="Peptidase_S9"/>
    <property type="match status" value="1"/>
</dbReference>
<dbReference type="InterPro" id="IPR051167">
    <property type="entry name" value="Prolyl_oligopep/macrocyclase"/>
</dbReference>
<keyword evidence="1" id="KW-0645">Protease</keyword>
<keyword evidence="2" id="KW-0378">Hydrolase</keyword>
<dbReference type="PANTHER" id="PTHR42881">
    <property type="entry name" value="PROLYL ENDOPEPTIDASE"/>
    <property type="match status" value="1"/>
</dbReference>
<evidence type="ECO:0000313" key="8">
    <source>
        <dbReference type="Proteomes" id="UP000557204"/>
    </source>
</evidence>
<accession>A0A849K2L5</accession>
<dbReference type="GO" id="GO:0005829">
    <property type="term" value="C:cytosol"/>
    <property type="evidence" value="ECO:0007669"/>
    <property type="project" value="TreeGrafter"/>
</dbReference>
<dbReference type="PANTHER" id="PTHR42881:SF13">
    <property type="entry name" value="PROLYL ENDOPEPTIDASE"/>
    <property type="match status" value="1"/>
</dbReference>
<protein>
    <submittedName>
        <fullName evidence="7">S9 family peptidase</fullName>
    </submittedName>
</protein>
<dbReference type="EMBL" id="JABFAJ010000001">
    <property type="protein sequence ID" value="NNU26035.1"/>
    <property type="molecule type" value="Genomic_DNA"/>
</dbReference>
<evidence type="ECO:0000256" key="2">
    <source>
        <dbReference type="ARBA" id="ARBA00022801"/>
    </source>
</evidence>
<dbReference type="SUPFAM" id="SSF50993">
    <property type="entry name" value="Peptidase/esterase 'gauge' domain"/>
    <property type="match status" value="1"/>
</dbReference>
<feature type="domain" description="Peptidase S9 prolyl oligopeptidase catalytic" evidence="5">
    <location>
        <begin position="521"/>
        <end position="720"/>
    </location>
</feature>
<dbReference type="GO" id="GO:0006508">
    <property type="term" value="P:proteolysis"/>
    <property type="evidence" value="ECO:0007669"/>
    <property type="project" value="UniProtKB-KW"/>
</dbReference>
<evidence type="ECO:0000256" key="3">
    <source>
        <dbReference type="ARBA" id="ARBA00022825"/>
    </source>
</evidence>
<evidence type="ECO:0000259" key="5">
    <source>
        <dbReference type="Pfam" id="PF00326"/>
    </source>
</evidence>
<dbReference type="Gene3D" id="2.130.10.120">
    <property type="entry name" value="Prolyl oligopeptidase, N-terminal domain"/>
    <property type="match status" value="1"/>
</dbReference>
<dbReference type="InterPro" id="IPR001375">
    <property type="entry name" value="Peptidase_S9_cat"/>
</dbReference>
<evidence type="ECO:0000256" key="4">
    <source>
        <dbReference type="SAM" id="MobiDB-lite"/>
    </source>
</evidence>
<evidence type="ECO:0000259" key="6">
    <source>
        <dbReference type="Pfam" id="PF02897"/>
    </source>
</evidence>
<dbReference type="GO" id="GO:0004252">
    <property type="term" value="F:serine-type endopeptidase activity"/>
    <property type="evidence" value="ECO:0007669"/>
    <property type="project" value="InterPro"/>
</dbReference>
<dbReference type="AlphaFoldDB" id="A0A849K2L5"/>
<dbReference type="InterPro" id="IPR002470">
    <property type="entry name" value="Peptidase_S9A"/>
</dbReference>
<dbReference type="RefSeq" id="WP_171245550.1">
    <property type="nucleotide sequence ID" value="NZ_JABFAJ010000001.1"/>
</dbReference>
<proteinExistence type="predicted"/>
<keyword evidence="3" id="KW-0720">Serine protease</keyword>
<name>A0A849K2L5_9MICO</name>
<dbReference type="Proteomes" id="UP000557204">
    <property type="component" value="Unassembled WGS sequence"/>
</dbReference>
<dbReference type="Pfam" id="PF02897">
    <property type="entry name" value="Peptidase_S9_N"/>
    <property type="match status" value="1"/>
</dbReference>
<evidence type="ECO:0000313" key="7">
    <source>
        <dbReference type="EMBL" id="NNU26035.1"/>
    </source>
</evidence>
<dbReference type="SUPFAM" id="SSF53474">
    <property type="entry name" value="alpha/beta-Hydrolases"/>
    <property type="match status" value="1"/>
</dbReference>
<feature type="region of interest" description="Disordered" evidence="4">
    <location>
        <begin position="1"/>
        <end position="25"/>
    </location>
</feature>
<dbReference type="GO" id="GO:0070012">
    <property type="term" value="F:oligopeptidase activity"/>
    <property type="evidence" value="ECO:0007669"/>
    <property type="project" value="TreeGrafter"/>
</dbReference>
<comment type="caution">
    <text evidence="7">The sequence shown here is derived from an EMBL/GenBank/DDBJ whole genome shotgun (WGS) entry which is preliminary data.</text>
</comment>
<organism evidence="7 8">
    <name type="scientific">Isoptericola sediminis</name>
    <dbReference type="NCBI Taxonomy" id="2733572"/>
    <lineage>
        <taxon>Bacteria</taxon>
        <taxon>Bacillati</taxon>
        <taxon>Actinomycetota</taxon>
        <taxon>Actinomycetes</taxon>
        <taxon>Micrococcales</taxon>
        <taxon>Promicromonosporaceae</taxon>
        <taxon>Isoptericola</taxon>
    </lineage>
</organism>
<evidence type="ECO:0000256" key="1">
    <source>
        <dbReference type="ARBA" id="ARBA00022670"/>
    </source>
</evidence>
<keyword evidence="8" id="KW-1185">Reference proteome</keyword>
<gene>
    <name evidence="7" type="ORF">HLI28_00535</name>
</gene>
<dbReference type="PRINTS" id="PR00862">
    <property type="entry name" value="PROLIGOPTASE"/>
</dbReference>
<feature type="domain" description="Peptidase S9A N-terminal" evidence="6">
    <location>
        <begin position="19"/>
        <end position="247"/>
    </location>
</feature>
<sequence>MSADPLPPAARPDPPDPDTDPFGWLEDVVGDESLDWVRQRNEHAQQALGGADLTRTRAAVREVLDSDDRIPAVSLIGDHLYNFWRDAAHERGLWRRTTPDSYRSEDPAWETVLDLDALAEAEDESWVWHGASVLRPTPEQLAAGEPWRRALVDLSPGGSDADVTREFDLVEKRFVPAADGGFHRPLAKGGLAWADEDTVYAFTDLGEGTTTSSGYPRTVVLWRRGTELTSAPVVYEGSTDDMAVMGSRSRTPGFERDLVRRSIAFYRSETYLVEGVGTPGQELVRVDVPLSAETGLHREWLTIELREDWEVDGRTYPGGALLAVVLDDFLAGSRDLTVLFEPTPSTSLVGGAWTRHHLVVTVLEDVAHSAYTLTPPDLDAGDDTRSPWARGDLPVGGELLTVGVRAVSTVDSDDVWVTRSGYLEPTTLALATVVGAGEEPREPEVLKTAPAFFDASGMVAEQHFATSDDGTRVPYFVVGRSDLVRPADGSGPGTAPTLLYGYGGFEIPLLPGYSGTVGRAWLARGGVYVVANIRGGGEYGPSWHQAALREKRHRAYEDFAAVARDLVARGVTTPEHLGAQGGSNGGLLAGNMLTRYPELFGAVVIQVPLLDMRRYSHLLAGASWMAEYGDPDVPEDWDFLQTFSPYHRHDPAREYPPVLLTTSTKDDRVHPGHARKMAAKMLAAGQDVTYYENIEGGHGGAANNAQAAHMAALAWTFLHDRLS</sequence>
<feature type="compositionally biased region" description="Pro residues" evidence="4">
    <location>
        <begin position="1"/>
        <end position="12"/>
    </location>
</feature>
<dbReference type="InterPro" id="IPR029058">
    <property type="entry name" value="AB_hydrolase_fold"/>
</dbReference>
<reference evidence="7 8" key="1">
    <citation type="submission" date="2020-05" db="EMBL/GenBank/DDBJ databases">
        <title>Genome sequence of Isoptericola sp. JC619 isolated from Chilika lagoon, India.</title>
        <authorList>
            <person name="Kumar D."/>
            <person name="Appam K."/>
            <person name="Gandham S."/>
            <person name="Uppada J."/>
            <person name="Sasikala C."/>
            <person name="Venkata Ramana C."/>
        </authorList>
    </citation>
    <scope>NUCLEOTIDE SEQUENCE [LARGE SCALE GENOMIC DNA]</scope>
    <source>
        <strain evidence="7 8">JC619</strain>
    </source>
</reference>
<dbReference type="Gene3D" id="3.40.50.1820">
    <property type="entry name" value="alpha/beta hydrolase"/>
    <property type="match status" value="1"/>
</dbReference>